<dbReference type="GO" id="GO:0005829">
    <property type="term" value="C:cytosol"/>
    <property type="evidence" value="ECO:0007669"/>
    <property type="project" value="TreeGrafter"/>
</dbReference>
<dbReference type="GO" id="GO:0016491">
    <property type="term" value="F:oxidoreductase activity"/>
    <property type="evidence" value="ECO:0007669"/>
    <property type="project" value="UniProtKB-KW"/>
</dbReference>
<dbReference type="EMBL" id="POWG01000044">
    <property type="protein sequence ID" value="PNQ95653.1"/>
    <property type="molecule type" value="Genomic_DNA"/>
</dbReference>
<evidence type="ECO:0000313" key="5">
    <source>
        <dbReference type="EMBL" id="MFL7899954.1"/>
    </source>
</evidence>
<name>A0A060DIA7_9PROT</name>
<dbReference type="PANTHER" id="PTHR43364:SF4">
    <property type="entry name" value="NAD(P)-LINKED OXIDOREDUCTASE SUPERFAMILY PROTEIN"/>
    <property type="match status" value="1"/>
</dbReference>
<accession>A0A2K1FSZ3</accession>
<organism evidence="4 7">
    <name type="scientific">Azospirillum argentinense</name>
    <dbReference type="NCBI Taxonomy" id="2970906"/>
    <lineage>
        <taxon>Bacteria</taxon>
        <taxon>Pseudomonadati</taxon>
        <taxon>Pseudomonadota</taxon>
        <taxon>Alphaproteobacteria</taxon>
        <taxon>Rhodospirillales</taxon>
        <taxon>Azospirillaceae</taxon>
        <taxon>Azospirillum</taxon>
    </lineage>
</organism>
<feature type="region of interest" description="Disordered" evidence="2">
    <location>
        <begin position="313"/>
        <end position="341"/>
    </location>
</feature>
<evidence type="ECO:0000259" key="3">
    <source>
        <dbReference type="Pfam" id="PF00248"/>
    </source>
</evidence>
<dbReference type="Gene3D" id="3.20.20.100">
    <property type="entry name" value="NADP-dependent oxidoreductase domain"/>
    <property type="match status" value="1"/>
</dbReference>
<evidence type="ECO:0000256" key="1">
    <source>
        <dbReference type="ARBA" id="ARBA00023002"/>
    </source>
</evidence>
<proteinExistence type="predicted"/>
<dbReference type="EMBL" id="JBJLSN010000002">
    <property type="protein sequence ID" value="MFL7899954.1"/>
    <property type="molecule type" value="Genomic_DNA"/>
</dbReference>
<dbReference type="Proteomes" id="UP000027186">
    <property type="component" value="Chromosome"/>
</dbReference>
<dbReference type="KEGG" id="abq:ABAZ39_10705"/>
<dbReference type="Pfam" id="PF00248">
    <property type="entry name" value="Aldo_ket_red"/>
    <property type="match status" value="1"/>
</dbReference>
<reference evidence="6 8" key="2">
    <citation type="submission" date="2018-01" db="EMBL/GenBank/DDBJ databases">
        <title>Whole genome sequence of Azospirillum brasilense REC3 isolated from strawberry roots.</title>
        <authorList>
            <person name="Fontana C.A."/>
            <person name="Salazar S.M."/>
            <person name="Bassi D."/>
            <person name="Puglisi E."/>
            <person name="Lovaisa N.C."/>
            <person name="Toffoli L.M."/>
            <person name="Pedraza R."/>
            <person name="Cocconcelli P.S."/>
        </authorList>
    </citation>
    <scope>NUCLEOTIDE SEQUENCE [LARGE SCALE GENOMIC DNA]</scope>
    <source>
        <strain evidence="6 8">REC3</strain>
    </source>
</reference>
<keyword evidence="1" id="KW-0560">Oxidoreductase</keyword>
<protein>
    <submittedName>
        <fullName evidence="5">Aldo/keto reductase</fullName>
    </submittedName>
    <submittedName>
        <fullName evidence="4">NADP-dependent oxidoreductase</fullName>
    </submittedName>
</protein>
<dbReference type="CDD" id="cd19087">
    <property type="entry name" value="AKR_AKR12A1_B1_C1"/>
    <property type="match status" value="1"/>
</dbReference>
<dbReference type="Proteomes" id="UP001628281">
    <property type="component" value="Unassembled WGS sequence"/>
</dbReference>
<evidence type="ECO:0000313" key="9">
    <source>
        <dbReference type="Proteomes" id="UP001628281"/>
    </source>
</evidence>
<evidence type="ECO:0000313" key="6">
    <source>
        <dbReference type="EMBL" id="PNQ95653.1"/>
    </source>
</evidence>
<gene>
    <name evidence="4" type="ORF">ABAZ39_10705</name>
    <name evidence="5" type="ORF">ACJ41P_02375</name>
    <name evidence="6" type="ORF">C1S70_27680</name>
</gene>
<dbReference type="PRINTS" id="PR00069">
    <property type="entry name" value="ALDKETRDTASE"/>
</dbReference>
<feature type="domain" description="NADP-dependent oxidoreductase" evidence="3">
    <location>
        <begin position="15"/>
        <end position="310"/>
    </location>
</feature>
<reference evidence="5 9" key="3">
    <citation type="submission" date="2024-11" db="EMBL/GenBank/DDBJ databases">
        <title>Draft genome sequences of two bacteria associated to sugarcane roots in Colombia.</title>
        <authorList>
            <person name="Pardo-Diaz S."/>
            <person name="Masmela-Mendoza J."/>
            <person name="Delgadillo-Duran P."/>
            <person name="Bautista E.J."/>
            <person name="Rojas-Tapias D.F."/>
        </authorList>
    </citation>
    <scope>NUCLEOTIDE SEQUENCE [LARGE SCALE GENOMIC DNA]</scope>
    <source>
        <strain evidence="5 9">Ap18</strain>
    </source>
</reference>
<dbReference type="PANTHER" id="PTHR43364">
    <property type="entry name" value="NADH-SPECIFIC METHYLGLYOXAL REDUCTASE-RELATED"/>
    <property type="match status" value="1"/>
</dbReference>
<dbReference type="RefSeq" id="WP_038529193.1">
    <property type="nucleotide sequence ID" value="NZ_CP007793.1"/>
</dbReference>
<dbReference type="InterPro" id="IPR023210">
    <property type="entry name" value="NADP_OxRdtase_dom"/>
</dbReference>
<dbReference type="OrthoDB" id="9773828at2"/>
<dbReference type="Proteomes" id="UP000236268">
    <property type="component" value="Unassembled WGS sequence"/>
</dbReference>
<sequence>MDYRKLGRSGVKVSPLCLGTMMFGGPTDEPTAVRIVAEAAEAGINFIDSADVYNEGRSEEIVGRAVKGDRERWVVATKVGNPTGPGPNQRGLSRRRLHVACDASLRRLGTDWIDLYYLHREDPDTPLEETVAALGDLIRSGKIRAFGVSNFRSWRIAEICRLCDRLGIDRPVACQPYYNALNRMPEVEILPACGHYGLGVVPYSPLARGVLTGKYRPGDEPSADTRAGRKDRRMMNTEWRPESLDIAQEIKSHAESRGITPGQFAVAWVLNNRLVTAPIAGPRTEEQWRAYLGALDYAFTAEDEALIDRLVTTGHPSSPGYNDPAYPIEGRPVRATSPAGP</sequence>
<evidence type="ECO:0000256" key="2">
    <source>
        <dbReference type="SAM" id="MobiDB-lite"/>
    </source>
</evidence>
<dbReference type="InterPro" id="IPR050523">
    <property type="entry name" value="AKR_Detox_Biosynth"/>
</dbReference>
<dbReference type="SUPFAM" id="SSF51430">
    <property type="entry name" value="NAD(P)-linked oxidoreductase"/>
    <property type="match status" value="1"/>
</dbReference>
<reference evidence="4 7" key="1">
    <citation type="journal article" date="2014" name="Genome Announc.">
        <title>Complete Genome Sequence of the Model Rhizosphere Strain Azospirillum brasilense Az39, Successfully Applied in Agriculture.</title>
        <authorList>
            <person name="Rivera D."/>
            <person name="Revale S."/>
            <person name="Molina R."/>
            <person name="Gualpa J."/>
            <person name="Puente M."/>
            <person name="Maroniche G."/>
            <person name="Paris G."/>
            <person name="Baker D."/>
            <person name="Clavijo B."/>
            <person name="McLay K."/>
            <person name="Spaepen S."/>
            <person name="Perticari A."/>
            <person name="Vazquez M."/>
            <person name="Wisniewski-Dye F."/>
            <person name="Watkins C."/>
            <person name="Martinez-Abarca F."/>
            <person name="Vanderleyden J."/>
            <person name="Cassan F."/>
        </authorList>
    </citation>
    <scope>NUCLEOTIDE SEQUENCE [LARGE SCALE GENOMIC DNA]</scope>
    <source>
        <strain evidence="4 7">Az39</strain>
    </source>
</reference>
<evidence type="ECO:0000313" key="7">
    <source>
        <dbReference type="Proteomes" id="UP000027186"/>
    </source>
</evidence>
<evidence type="ECO:0000313" key="4">
    <source>
        <dbReference type="EMBL" id="AIB12455.1"/>
    </source>
</evidence>
<dbReference type="EMBL" id="CP007793">
    <property type="protein sequence ID" value="AIB12455.1"/>
    <property type="molecule type" value="Genomic_DNA"/>
</dbReference>
<keyword evidence="9" id="KW-1185">Reference proteome</keyword>
<accession>A0A060DIA7</accession>
<dbReference type="InterPro" id="IPR036812">
    <property type="entry name" value="NAD(P)_OxRdtase_dom_sf"/>
</dbReference>
<dbReference type="InterPro" id="IPR020471">
    <property type="entry name" value="AKR"/>
</dbReference>
<dbReference type="FunFam" id="3.20.20.100:FF:000004">
    <property type="entry name" value="Oxidoreductase, aldo/keto reductase"/>
    <property type="match status" value="1"/>
</dbReference>
<dbReference type="AlphaFoldDB" id="A0A060DIA7"/>
<evidence type="ECO:0000313" key="8">
    <source>
        <dbReference type="Proteomes" id="UP000236268"/>
    </source>
</evidence>